<dbReference type="PANTHER" id="PTHR23282">
    <property type="entry name" value="APICAL ENDOSOMAL GLYCOPROTEIN PRECURSOR"/>
    <property type="match status" value="1"/>
</dbReference>
<dbReference type="GO" id="GO:0005975">
    <property type="term" value="P:carbohydrate metabolic process"/>
    <property type="evidence" value="ECO:0007669"/>
    <property type="project" value="UniProtKB-ARBA"/>
</dbReference>
<dbReference type="InterPro" id="IPR036116">
    <property type="entry name" value="FN3_sf"/>
</dbReference>
<dbReference type="SMART" id="SM00137">
    <property type="entry name" value="MAM"/>
    <property type="match status" value="1"/>
</dbReference>
<comment type="caution">
    <text evidence="4">The sequence shown here is derived from an EMBL/GenBank/DDBJ whole genome shotgun (WGS) entry which is preliminary data.</text>
</comment>
<name>A0A368N149_9FLAO</name>
<dbReference type="Gene3D" id="2.60.40.10">
    <property type="entry name" value="Immunoglobulins"/>
    <property type="match status" value="5"/>
</dbReference>
<evidence type="ECO:0000313" key="4">
    <source>
        <dbReference type="EMBL" id="RCU43976.1"/>
    </source>
</evidence>
<sequence>MKNFYEKGLSYAVRQAYLKGILLAFFLLGLSSVKMQAQVSGYVFSQSTGTYNSIAGTGTLVPGSEASTGTTNDGAGWSVTIPFSFAFNGSNYTSLYVNSNGGVTFGTTTSTTSSVISASTAYDGAIAVMNRDLWGVFITSGVTTSGSNVITNVANFYGLEVGKALNAADGIPTGATVTAFDTAAGTITMSAAATSSSAAAVVRYGSGKVFTHTEGTAPNRVFVIEWSGYNDYGTTVALSNYMSFQLRLSETTNVVSIVYGDHFNTATTVRTNQIGLRGANNSDFNNRVSTTGWTNTTVGTANNSSVSRDDVIFPASGLTFTWTPSTCIGPSGMSINTITTTSAGLSWNAPANPPASGYTIYYSTTDGSPSVSTVLNSSNSIQVPAGSVSAMLSPLSPSSAYYVWIRSECSATESSQWKNAGSFATVCIPSTIPYSQNFDTTPTGSSTVNNAPVCWTYYETSGSTGYGYVSSSSTNVLSSPNAYYLYRASTTTGHVMLISPETPTLSTGAHRVRFSAKATVAGKELQVGTMTDPANIATFTVLQTIPLTTTYTEYDVNFPAGTAAYFAFNNATTGSASSIYIDDVFVEPIPSCYPPGTLAFGAVNSSTVAVNWSAPTSGTPASSYTLYYSTTNTAPDATTVLNASNSVTATGTSGTITGLTPNTTYYVWMRSNCGAPDVSLWVPVGTVLTACTAVSAPWTYTVETATATTGAVIADCWTTIPSNTTSLYRWNVDDSGSTPSSSTGPSGAHSGVKYFYTEASSGSTGSIAELYTPFINVSALTTPSVQFYYHMYGSTMGELRVDVYDGASWNNDLFVLTGQQQTSDTSPWLKATVNLGSLNITGDIRVRFRAFRGTDFYGDMALDDISVVEAPTCVAPTNVNVVSFLSTTATIGWDAATIIPANGYQVYYSTVNTAPDGTTVLDATNSVNAPGLSANLTGLTPATTYYVWVRSDCGAGNVSDWTQIPVTFVTLCAPVSTLFENFDSYATGSIVPQCWVRIAPATGAGSQTISSSSSPASGLRHLYQNASTSQTPVIVVLPEFTNINAGTHWLRFQAKVSTAPGALEVGYMMDVTDANTFVNLTTLDITNTAYDGNYYTVQVPAWVPANARLAVRNPADAKSYYWDDVYWEAIPSCYAPTDLVLTGATSSSLDISWSAPVGSPTPVQGYEYYYSQTNTPPTAATPASGTSSATSVSINGLTGDTVYYVWVRSVCSATDTSSWSPVLEATTGYCTPVQSGTSTTYYLANATTTGAITDLNYTATSHQTYVNTAEVFSAYPTQTFDFFLDGSGTSTYYYYIWVDWNNNLNFDDPGETILATTTKAATHTGNLIIPAGTPVGMYRVRIGSSFSGVPTNACGVITSGNYVDVTLNVVPPPSCVAPTNIQVTNVTHNSATIGWDASITPPAMGYDIYYSATNTPPTATSVPQVQNAPGLSADITGLAPITTYYVWVRSHCSGTDQSVWTSVPVTVATLCQPPSITGTTSSTSATPMCMNDTATLTATADAGANITWYDAPTGGTAVGTGATFTTPALAASTNYYAAASFGGTQSAALTNATSTTGYTQEAGLFFDASASFVLEGVYVYPIGTGSGDVVIALQDGSVSPAVTLQTVTVTLTGSGAPYVKTFVPLNFNIVPGTNYKLMMMSRSGGVASLVRESGSAWGTYPLTIPSVLSITNGNCCSGNTTSASYYYFYDWQISTKCEGARVPVAVDVNTGCSLSTSEITKDDQSVKVYPNPFTDVINISDTKNLKSVTVMDASGRMVKTIDNPGAQIHLGELKSGLYLLKLSYADGNTKTVKVIKR</sequence>
<evidence type="ECO:0000259" key="2">
    <source>
        <dbReference type="PROSITE" id="PS50060"/>
    </source>
</evidence>
<dbReference type="SUPFAM" id="SSF49899">
    <property type="entry name" value="Concanavalin A-like lectins/glucanases"/>
    <property type="match status" value="1"/>
</dbReference>
<feature type="domain" description="MAM" evidence="2">
    <location>
        <begin position="717"/>
        <end position="875"/>
    </location>
</feature>
<dbReference type="PROSITE" id="PS50853">
    <property type="entry name" value="FN3"/>
    <property type="match status" value="5"/>
</dbReference>
<dbReference type="PROSITE" id="PS50060">
    <property type="entry name" value="MAM_2"/>
    <property type="match status" value="1"/>
</dbReference>
<dbReference type="InterPro" id="IPR000998">
    <property type="entry name" value="MAM_dom"/>
</dbReference>
<feature type="domain" description="Fibronectin type-III" evidence="3">
    <location>
        <begin position="594"/>
        <end position="692"/>
    </location>
</feature>
<dbReference type="InterPro" id="IPR008979">
    <property type="entry name" value="Galactose-bd-like_sf"/>
</dbReference>
<dbReference type="SMART" id="SM00060">
    <property type="entry name" value="FN3"/>
    <property type="match status" value="5"/>
</dbReference>
<dbReference type="SUPFAM" id="SSF49265">
    <property type="entry name" value="Fibronectin type III"/>
    <property type="match status" value="4"/>
</dbReference>
<dbReference type="GO" id="GO:0004553">
    <property type="term" value="F:hydrolase activity, hydrolyzing O-glycosyl compounds"/>
    <property type="evidence" value="ECO:0007669"/>
    <property type="project" value="UniProtKB-ARBA"/>
</dbReference>
<dbReference type="Pfam" id="PF18962">
    <property type="entry name" value="Por_Secre_tail"/>
    <property type="match status" value="1"/>
</dbReference>
<dbReference type="Pfam" id="PF00629">
    <property type="entry name" value="MAM"/>
    <property type="match status" value="1"/>
</dbReference>
<dbReference type="Proteomes" id="UP000252172">
    <property type="component" value="Unassembled WGS sequence"/>
</dbReference>
<dbReference type="CDD" id="cd00063">
    <property type="entry name" value="FN3"/>
    <property type="match status" value="5"/>
</dbReference>
<dbReference type="InterPro" id="IPR013320">
    <property type="entry name" value="ConA-like_dom_sf"/>
</dbReference>
<reference evidence="4 5" key="1">
    <citation type="submission" date="2018-07" db="EMBL/GenBank/DDBJ databases">
        <title>Chryseobacterium lacus sp. nov., isolated from lake water.</title>
        <authorList>
            <person name="Li C.-M."/>
        </authorList>
    </citation>
    <scope>NUCLEOTIDE SEQUENCE [LARGE SCALE GENOMIC DNA]</scope>
    <source>
        <strain evidence="4 5">YLOS41</strain>
    </source>
</reference>
<keyword evidence="1" id="KW-0732">Signal</keyword>
<feature type="domain" description="Fibronectin type-III" evidence="3">
    <location>
        <begin position="1377"/>
        <end position="1474"/>
    </location>
</feature>
<proteinExistence type="predicted"/>
<keyword evidence="5" id="KW-1185">Reference proteome</keyword>
<dbReference type="RefSeq" id="WP_114302955.1">
    <property type="nucleotide sequence ID" value="NZ_QPIE01000002.1"/>
</dbReference>
<dbReference type="InterPro" id="IPR026444">
    <property type="entry name" value="Secre_tail"/>
</dbReference>
<dbReference type="InterPro" id="IPR051560">
    <property type="entry name" value="MAM_domain-containing"/>
</dbReference>
<dbReference type="Pfam" id="PF00041">
    <property type="entry name" value="fn3"/>
    <property type="match status" value="5"/>
</dbReference>
<dbReference type="SUPFAM" id="SSF49785">
    <property type="entry name" value="Galactose-binding domain-like"/>
    <property type="match status" value="1"/>
</dbReference>
<dbReference type="PANTHER" id="PTHR23282:SF101">
    <property type="entry name" value="MAM DOMAIN-CONTAINING PROTEIN"/>
    <property type="match status" value="1"/>
</dbReference>
<dbReference type="OrthoDB" id="881122at2"/>
<evidence type="ECO:0000313" key="5">
    <source>
        <dbReference type="Proteomes" id="UP000252172"/>
    </source>
</evidence>
<evidence type="ECO:0000256" key="1">
    <source>
        <dbReference type="ARBA" id="ARBA00022729"/>
    </source>
</evidence>
<dbReference type="InterPro" id="IPR044023">
    <property type="entry name" value="Ig_7"/>
</dbReference>
<dbReference type="InterPro" id="IPR003961">
    <property type="entry name" value="FN3_dom"/>
</dbReference>
<dbReference type="Pfam" id="PF20009">
    <property type="entry name" value="GEVED"/>
    <property type="match status" value="1"/>
</dbReference>
<organism evidence="4 5">
    <name type="scientific">Chryseobacterium lacus</name>
    <dbReference type="NCBI Taxonomy" id="2058346"/>
    <lineage>
        <taxon>Bacteria</taxon>
        <taxon>Pseudomonadati</taxon>
        <taxon>Bacteroidota</taxon>
        <taxon>Flavobacteriia</taxon>
        <taxon>Flavobacteriales</taxon>
        <taxon>Weeksellaceae</taxon>
        <taxon>Chryseobacterium group</taxon>
        <taxon>Chryseobacterium</taxon>
    </lineage>
</organism>
<dbReference type="NCBIfam" id="TIGR04183">
    <property type="entry name" value="Por_Secre_tail"/>
    <property type="match status" value="1"/>
</dbReference>
<accession>A0A368N149</accession>
<protein>
    <submittedName>
        <fullName evidence="4">T9SS C-terminal target domain-containing protein</fullName>
    </submittedName>
</protein>
<feature type="domain" description="Fibronectin type-III" evidence="3">
    <location>
        <begin position="1135"/>
        <end position="1230"/>
    </location>
</feature>
<evidence type="ECO:0000259" key="3">
    <source>
        <dbReference type="PROSITE" id="PS50853"/>
    </source>
</evidence>
<dbReference type="InterPro" id="IPR045474">
    <property type="entry name" value="GEVED"/>
</dbReference>
<dbReference type="CDD" id="cd06263">
    <property type="entry name" value="MAM"/>
    <property type="match status" value="1"/>
</dbReference>
<feature type="domain" description="Fibronectin type-III" evidence="3">
    <location>
        <begin position="875"/>
        <end position="973"/>
    </location>
</feature>
<gene>
    <name evidence="4" type="ORF">DQ356_02850</name>
</gene>
<dbReference type="Gene3D" id="2.60.120.200">
    <property type="match status" value="2"/>
</dbReference>
<feature type="domain" description="Fibronectin type-III" evidence="3">
    <location>
        <begin position="329"/>
        <end position="429"/>
    </location>
</feature>
<dbReference type="Pfam" id="PF19081">
    <property type="entry name" value="Ig_7"/>
    <property type="match status" value="1"/>
</dbReference>
<dbReference type="InterPro" id="IPR013783">
    <property type="entry name" value="Ig-like_fold"/>
</dbReference>
<dbReference type="GO" id="GO:0016020">
    <property type="term" value="C:membrane"/>
    <property type="evidence" value="ECO:0007669"/>
    <property type="project" value="InterPro"/>
</dbReference>
<dbReference type="EMBL" id="QPIE01000002">
    <property type="protein sequence ID" value="RCU43976.1"/>
    <property type="molecule type" value="Genomic_DNA"/>
</dbReference>